<name>A0A0J7KYN7_LASNI</name>
<protein>
    <submittedName>
        <fullName evidence="2">Sex-regulated protein janus-a</fullName>
    </submittedName>
</protein>
<feature type="region of interest" description="Disordered" evidence="1">
    <location>
        <begin position="41"/>
        <end position="99"/>
    </location>
</feature>
<dbReference type="STRING" id="67767.A0A0J7KYN7"/>
<evidence type="ECO:0000313" key="3">
    <source>
        <dbReference type="Proteomes" id="UP000036403"/>
    </source>
</evidence>
<gene>
    <name evidence="2" type="ORF">RF55_4146</name>
</gene>
<reference evidence="2 3" key="1">
    <citation type="submission" date="2015-04" db="EMBL/GenBank/DDBJ databases">
        <title>Lasius niger genome sequencing.</title>
        <authorList>
            <person name="Konorov E.A."/>
            <person name="Nikitin M.A."/>
            <person name="Kirill M.V."/>
            <person name="Chang P."/>
        </authorList>
    </citation>
    <scope>NUCLEOTIDE SEQUENCE [LARGE SCALE GENOMIC DNA]</scope>
    <source>
        <tissue evidence="2">Whole</tissue>
    </source>
</reference>
<dbReference type="Proteomes" id="UP000036403">
    <property type="component" value="Unassembled WGS sequence"/>
</dbReference>
<dbReference type="AlphaFoldDB" id="A0A0J7KYN7"/>
<keyword evidence="3" id="KW-1185">Reference proteome</keyword>
<dbReference type="OrthoDB" id="10249612at2759"/>
<evidence type="ECO:0000313" key="2">
    <source>
        <dbReference type="EMBL" id="KMQ95627.1"/>
    </source>
</evidence>
<dbReference type="PaxDb" id="67767-A0A0J7KYN7"/>
<feature type="compositionally biased region" description="Basic and acidic residues" evidence="1">
    <location>
        <begin position="41"/>
        <end position="50"/>
    </location>
</feature>
<proteinExistence type="predicted"/>
<sequence length="202" mass="22975">MEQEQIFYKQQEKDICKNKKKEEIKKPDCSEIKKIKPCEKKECPTVEKAPESTLSYGDRPGNDDYFPQGEEYEDEIGTDDHQLGGRNTLSKESQSNNEYDNFDSTMLMFENNKSVNRGPLTRFVTYIHSLSTESTVSGKELRLGESDCGEDLPSQPKRNPCDPPKGPCQPAQPPGYPSKPKPKRKPFCVKCPSKKPCKDEKC</sequence>
<feature type="region of interest" description="Disordered" evidence="1">
    <location>
        <begin position="133"/>
        <end position="187"/>
    </location>
</feature>
<feature type="compositionally biased region" description="Pro residues" evidence="1">
    <location>
        <begin position="161"/>
        <end position="179"/>
    </location>
</feature>
<dbReference type="EMBL" id="LBMM01001871">
    <property type="protein sequence ID" value="KMQ95627.1"/>
    <property type="molecule type" value="Genomic_DNA"/>
</dbReference>
<organism evidence="2 3">
    <name type="scientific">Lasius niger</name>
    <name type="common">Black garden ant</name>
    <dbReference type="NCBI Taxonomy" id="67767"/>
    <lineage>
        <taxon>Eukaryota</taxon>
        <taxon>Metazoa</taxon>
        <taxon>Ecdysozoa</taxon>
        <taxon>Arthropoda</taxon>
        <taxon>Hexapoda</taxon>
        <taxon>Insecta</taxon>
        <taxon>Pterygota</taxon>
        <taxon>Neoptera</taxon>
        <taxon>Endopterygota</taxon>
        <taxon>Hymenoptera</taxon>
        <taxon>Apocrita</taxon>
        <taxon>Aculeata</taxon>
        <taxon>Formicoidea</taxon>
        <taxon>Formicidae</taxon>
        <taxon>Formicinae</taxon>
        <taxon>Lasius</taxon>
        <taxon>Lasius</taxon>
    </lineage>
</organism>
<accession>A0A0J7KYN7</accession>
<comment type="caution">
    <text evidence="2">The sequence shown here is derived from an EMBL/GenBank/DDBJ whole genome shotgun (WGS) entry which is preliminary data.</text>
</comment>
<feature type="compositionally biased region" description="Polar residues" evidence="1">
    <location>
        <begin position="85"/>
        <end position="99"/>
    </location>
</feature>
<evidence type="ECO:0000256" key="1">
    <source>
        <dbReference type="SAM" id="MobiDB-lite"/>
    </source>
</evidence>